<dbReference type="EMBL" id="CP111013">
    <property type="protein sequence ID" value="WAQ95689.1"/>
    <property type="molecule type" value="Genomic_DNA"/>
</dbReference>
<keyword evidence="2" id="KW-1185">Reference proteome</keyword>
<sequence length="93" mass="10448">MEVLASVSELQKTLVEAIDNISVYSKCNVSSQSGHCVVGVEFVLMKVQNINIIFIYFPPKTATIKVCRDLFQQLKNSVCFKELTVIMGDFNQN</sequence>
<dbReference type="SUPFAM" id="SSF56219">
    <property type="entry name" value="DNase I-like"/>
    <property type="match status" value="1"/>
</dbReference>
<evidence type="ECO:0000313" key="2">
    <source>
        <dbReference type="Proteomes" id="UP001164746"/>
    </source>
</evidence>
<dbReference type="Proteomes" id="UP001164746">
    <property type="component" value="Chromosome 2"/>
</dbReference>
<accession>A0ABY7DGY0</accession>
<name>A0ABY7DGY0_MYAAR</name>
<feature type="non-terminal residue" evidence="1">
    <location>
        <position position="93"/>
    </location>
</feature>
<organism evidence="1 2">
    <name type="scientific">Mya arenaria</name>
    <name type="common">Soft-shell clam</name>
    <dbReference type="NCBI Taxonomy" id="6604"/>
    <lineage>
        <taxon>Eukaryota</taxon>
        <taxon>Metazoa</taxon>
        <taxon>Spiralia</taxon>
        <taxon>Lophotrochozoa</taxon>
        <taxon>Mollusca</taxon>
        <taxon>Bivalvia</taxon>
        <taxon>Autobranchia</taxon>
        <taxon>Heteroconchia</taxon>
        <taxon>Euheterodonta</taxon>
        <taxon>Imparidentia</taxon>
        <taxon>Neoheterodontei</taxon>
        <taxon>Myida</taxon>
        <taxon>Myoidea</taxon>
        <taxon>Myidae</taxon>
        <taxon>Mya</taxon>
    </lineage>
</organism>
<evidence type="ECO:0008006" key="3">
    <source>
        <dbReference type="Google" id="ProtNLM"/>
    </source>
</evidence>
<reference evidence="1" key="1">
    <citation type="submission" date="2022-11" db="EMBL/GenBank/DDBJ databases">
        <title>Centuries of genome instability and evolution in soft-shell clam transmissible cancer (bioRxiv).</title>
        <authorList>
            <person name="Hart S.F.M."/>
            <person name="Yonemitsu M.A."/>
            <person name="Giersch R.M."/>
            <person name="Beal B.F."/>
            <person name="Arriagada G."/>
            <person name="Davis B.W."/>
            <person name="Ostrander E.A."/>
            <person name="Goff S.P."/>
            <person name="Metzger M.J."/>
        </authorList>
    </citation>
    <scope>NUCLEOTIDE SEQUENCE</scope>
    <source>
        <strain evidence="1">MELC-2E11</strain>
        <tissue evidence="1">Siphon/mantle</tissue>
    </source>
</reference>
<evidence type="ECO:0000313" key="1">
    <source>
        <dbReference type="EMBL" id="WAQ95689.1"/>
    </source>
</evidence>
<gene>
    <name evidence="1" type="ORF">MAR_028379</name>
</gene>
<dbReference type="InterPro" id="IPR036691">
    <property type="entry name" value="Endo/exonu/phosph_ase_sf"/>
</dbReference>
<proteinExistence type="predicted"/>
<protein>
    <recommendedName>
        <fullName evidence="3">Endonuclease/exonuclease/phosphatase domain-containing protein</fullName>
    </recommendedName>
</protein>
<dbReference type="Gene3D" id="3.60.10.10">
    <property type="entry name" value="Endonuclease/exonuclease/phosphatase"/>
    <property type="match status" value="1"/>
</dbReference>